<dbReference type="FunFam" id="1.10.630.10:FF:000076">
    <property type="entry name" value="Cytochrome P450 monooxygenase"/>
    <property type="match status" value="1"/>
</dbReference>
<reference evidence="20" key="4">
    <citation type="journal article" date="2015" name="G3 (Bethesda)">
        <title>Genome sequences of three phytopathogenic species of the Magnaporthaceae family of fungi.</title>
        <authorList>
            <person name="Okagaki L.H."/>
            <person name="Nunes C.C."/>
            <person name="Sailsbery J."/>
            <person name="Clay B."/>
            <person name="Brown D."/>
            <person name="John T."/>
            <person name="Oh Y."/>
            <person name="Young N."/>
            <person name="Fitzgerald M."/>
            <person name="Haas B.J."/>
            <person name="Zeng Q."/>
            <person name="Young S."/>
            <person name="Adiconis X."/>
            <person name="Fan L."/>
            <person name="Levin J.Z."/>
            <person name="Mitchell T.K."/>
            <person name="Okubara P.A."/>
            <person name="Farman M.L."/>
            <person name="Kohn L.M."/>
            <person name="Birren B."/>
            <person name="Ma L.-J."/>
            <person name="Dean R.A."/>
        </authorList>
    </citation>
    <scope>NUCLEOTIDE SEQUENCE</scope>
    <source>
        <strain evidence="20">R3-111a-1</strain>
    </source>
</reference>
<dbReference type="SUPFAM" id="SSF48264">
    <property type="entry name" value="Cytochrome P450"/>
    <property type="match status" value="1"/>
</dbReference>
<dbReference type="STRING" id="644352.J3PGR7"/>
<keyword evidence="10 17" id="KW-0408">Iron</keyword>
<evidence type="ECO:0000256" key="13">
    <source>
        <dbReference type="ARBA" id="ARBA00023136"/>
    </source>
</evidence>
<dbReference type="Pfam" id="PF00067">
    <property type="entry name" value="p450"/>
    <property type="match status" value="1"/>
</dbReference>
<dbReference type="InterPro" id="IPR050121">
    <property type="entry name" value="Cytochrome_P450_monoxygenase"/>
</dbReference>
<evidence type="ECO:0000256" key="12">
    <source>
        <dbReference type="ARBA" id="ARBA00023033"/>
    </source>
</evidence>
<keyword evidence="11" id="KW-0843">Virulence</keyword>
<dbReference type="GO" id="GO:0016705">
    <property type="term" value="F:oxidoreductase activity, acting on paired donors, with incorporation or reduction of molecular oxygen"/>
    <property type="evidence" value="ECO:0007669"/>
    <property type="project" value="InterPro"/>
</dbReference>
<name>J3PGR7_GAET3</name>
<reference evidence="19" key="3">
    <citation type="submission" date="2010-09" db="EMBL/GenBank/DDBJ databases">
        <title>Annotation of Gaeumannomyces graminis var. tritici R3-111a-1.</title>
        <authorList>
            <consortium name="The Broad Institute Genome Sequencing Platform"/>
            <person name="Ma L.-J."/>
            <person name="Dead R."/>
            <person name="Young S.K."/>
            <person name="Zeng Q."/>
            <person name="Gargeya S."/>
            <person name="Fitzgerald M."/>
            <person name="Haas B."/>
            <person name="Abouelleil A."/>
            <person name="Alvarado L."/>
            <person name="Arachchi H.M."/>
            <person name="Berlin A."/>
            <person name="Brown A."/>
            <person name="Chapman S.B."/>
            <person name="Chen Z."/>
            <person name="Dunbar C."/>
            <person name="Freedman E."/>
            <person name="Gearin G."/>
            <person name="Gellesch M."/>
            <person name="Goldberg J."/>
            <person name="Griggs A."/>
            <person name="Gujja S."/>
            <person name="Heiman D."/>
            <person name="Howarth C."/>
            <person name="Larson L."/>
            <person name="Lui A."/>
            <person name="MacDonald P.J.P."/>
            <person name="Mehta T."/>
            <person name="Montmayeur A."/>
            <person name="Murphy C."/>
            <person name="Neiman D."/>
            <person name="Pearson M."/>
            <person name="Priest M."/>
            <person name="Roberts A."/>
            <person name="Saif S."/>
            <person name="Shea T."/>
            <person name="Shenoy N."/>
            <person name="Sisk P."/>
            <person name="Stolte C."/>
            <person name="Sykes S."/>
            <person name="Yandava C."/>
            <person name="Wortman J."/>
            <person name="Nusbaum C."/>
            <person name="Birren B."/>
        </authorList>
    </citation>
    <scope>NUCLEOTIDE SEQUENCE</scope>
    <source>
        <strain evidence="19">R3-111a-1</strain>
    </source>
</reference>
<evidence type="ECO:0000256" key="11">
    <source>
        <dbReference type="ARBA" id="ARBA00023026"/>
    </source>
</evidence>
<evidence type="ECO:0000256" key="18">
    <source>
        <dbReference type="SAM" id="Phobius"/>
    </source>
</evidence>
<evidence type="ECO:0000256" key="6">
    <source>
        <dbReference type="ARBA" id="ARBA00022692"/>
    </source>
</evidence>
<dbReference type="PANTHER" id="PTHR24305">
    <property type="entry name" value="CYTOCHROME P450"/>
    <property type="match status" value="1"/>
</dbReference>
<proteinExistence type="inferred from homology"/>
<dbReference type="GO" id="GO:0004497">
    <property type="term" value="F:monooxygenase activity"/>
    <property type="evidence" value="ECO:0007669"/>
    <property type="project" value="UniProtKB-KW"/>
</dbReference>
<reference evidence="19" key="2">
    <citation type="submission" date="2010-07" db="EMBL/GenBank/DDBJ databases">
        <authorList>
            <consortium name="The Broad Institute Genome Sequencing Platform"/>
            <consortium name="Broad Institute Genome Sequencing Center for Infectious Disease"/>
            <person name="Ma L.-J."/>
            <person name="Dead R."/>
            <person name="Young S."/>
            <person name="Zeng Q."/>
            <person name="Koehrsen M."/>
            <person name="Alvarado L."/>
            <person name="Berlin A."/>
            <person name="Chapman S.B."/>
            <person name="Chen Z."/>
            <person name="Freedman E."/>
            <person name="Gellesch M."/>
            <person name="Goldberg J."/>
            <person name="Griggs A."/>
            <person name="Gujja S."/>
            <person name="Heilman E.R."/>
            <person name="Heiman D."/>
            <person name="Hepburn T."/>
            <person name="Howarth C."/>
            <person name="Jen D."/>
            <person name="Larson L."/>
            <person name="Mehta T."/>
            <person name="Neiman D."/>
            <person name="Pearson M."/>
            <person name="Roberts A."/>
            <person name="Saif S."/>
            <person name="Shea T."/>
            <person name="Shenoy N."/>
            <person name="Sisk P."/>
            <person name="Stolte C."/>
            <person name="Sykes S."/>
            <person name="Walk T."/>
            <person name="White J."/>
            <person name="Yandava C."/>
            <person name="Haas B."/>
            <person name="Nusbaum C."/>
            <person name="Birren B."/>
        </authorList>
    </citation>
    <scope>NUCLEOTIDE SEQUENCE</scope>
    <source>
        <strain evidence="19">R3-111a-1</strain>
    </source>
</reference>
<accession>J3PGR7</accession>
<evidence type="ECO:0000313" key="20">
    <source>
        <dbReference type="EnsemblFungi" id="EJT69813"/>
    </source>
</evidence>
<dbReference type="PRINTS" id="PR00385">
    <property type="entry name" value="P450"/>
</dbReference>
<protein>
    <recommendedName>
        <fullName evidence="15">Cytochrome P450 monooxygenase ABA1</fullName>
    </recommendedName>
    <alternativeName>
        <fullName evidence="16">Abscisic acid biosynthesis protein 1</fullName>
    </alternativeName>
    <alternativeName>
        <fullName evidence="14">Cytochrome P450 monooxygenase aba1</fullName>
    </alternativeName>
</protein>
<dbReference type="OrthoDB" id="3934656at2759"/>
<reference evidence="21" key="1">
    <citation type="submission" date="2010-07" db="EMBL/GenBank/DDBJ databases">
        <title>The genome sequence of Gaeumannomyces graminis var. tritici strain R3-111a-1.</title>
        <authorList>
            <consortium name="The Broad Institute Genome Sequencing Platform"/>
            <person name="Ma L.-J."/>
            <person name="Dead R."/>
            <person name="Young S."/>
            <person name="Zeng Q."/>
            <person name="Koehrsen M."/>
            <person name="Alvarado L."/>
            <person name="Berlin A."/>
            <person name="Chapman S.B."/>
            <person name="Chen Z."/>
            <person name="Freedman E."/>
            <person name="Gellesch M."/>
            <person name="Goldberg J."/>
            <person name="Griggs A."/>
            <person name="Gujja S."/>
            <person name="Heilman E.R."/>
            <person name="Heiman D."/>
            <person name="Hepburn T."/>
            <person name="Howarth C."/>
            <person name="Jen D."/>
            <person name="Larson L."/>
            <person name="Mehta T."/>
            <person name="Neiman D."/>
            <person name="Pearson M."/>
            <person name="Roberts A."/>
            <person name="Saif S."/>
            <person name="Shea T."/>
            <person name="Shenoy N."/>
            <person name="Sisk P."/>
            <person name="Stolte C."/>
            <person name="Sykes S."/>
            <person name="Walk T."/>
            <person name="White J."/>
            <person name="Yandava C."/>
            <person name="Haas B."/>
            <person name="Nusbaum C."/>
            <person name="Birren B."/>
        </authorList>
    </citation>
    <scope>NUCLEOTIDE SEQUENCE [LARGE SCALE GENOMIC DNA]</scope>
    <source>
        <strain evidence="21">R3-111a-1</strain>
    </source>
</reference>
<dbReference type="VEuPathDB" id="FungiDB:GGTG_12696"/>
<dbReference type="AlphaFoldDB" id="J3PGR7"/>
<evidence type="ECO:0000256" key="17">
    <source>
        <dbReference type="PIRSR" id="PIRSR602401-1"/>
    </source>
</evidence>
<keyword evidence="8 18" id="KW-1133">Transmembrane helix</keyword>
<dbReference type="InterPro" id="IPR036396">
    <property type="entry name" value="Cyt_P450_sf"/>
</dbReference>
<evidence type="ECO:0000256" key="5">
    <source>
        <dbReference type="ARBA" id="ARBA00022617"/>
    </source>
</evidence>
<keyword evidence="21" id="KW-1185">Reference proteome</keyword>
<comment type="similarity">
    <text evidence="4">Belongs to the cytochrome P450 family.</text>
</comment>
<dbReference type="HOGENOM" id="CLU_001570_14_0_1"/>
<evidence type="ECO:0000256" key="4">
    <source>
        <dbReference type="ARBA" id="ARBA00010617"/>
    </source>
</evidence>
<keyword evidence="5 17" id="KW-0349">Heme</keyword>
<evidence type="ECO:0000256" key="10">
    <source>
        <dbReference type="ARBA" id="ARBA00023004"/>
    </source>
</evidence>
<keyword evidence="13 18" id="KW-0472">Membrane</keyword>
<dbReference type="GO" id="GO:0016020">
    <property type="term" value="C:membrane"/>
    <property type="evidence" value="ECO:0007669"/>
    <property type="project" value="UniProtKB-SubCell"/>
</dbReference>
<keyword evidence="7 17" id="KW-0479">Metal-binding</keyword>
<dbReference type="GO" id="GO:0020037">
    <property type="term" value="F:heme binding"/>
    <property type="evidence" value="ECO:0007669"/>
    <property type="project" value="InterPro"/>
</dbReference>
<dbReference type="GO" id="GO:0005506">
    <property type="term" value="F:iron ion binding"/>
    <property type="evidence" value="ECO:0007669"/>
    <property type="project" value="InterPro"/>
</dbReference>
<comment type="subcellular location">
    <subcellularLocation>
        <location evidence="2">Membrane</location>
        <topology evidence="2">Single-pass membrane protein</topology>
    </subcellularLocation>
</comment>
<organism evidence="19">
    <name type="scientific">Gaeumannomyces tritici (strain R3-111a-1)</name>
    <name type="common">Wheat and barley take-all root rot fungus</name>
    <name type="synonym">Gaeumannomyces graminis var. tritici</name>
    <dbReference type="NCBI Taxonomy" id="644352"/>
    <lineage>
        <taxon>Eukaryota</taxon>
        <taxon>Fungi</taxon>
        <taxon>Dikarya</taxon>
        <taxon>Ascomycota</taxon>
        <taxon>Pezizomycotina</taxon>
        <taxon>Sordariomycetes</taxon>
        <taxon>Sordariomycetidae</taxon>
        <taxon>Magnaporthales</taxon>
        <taxon>Magnaporthaceae</taxon>
        <taxon>Gaeumannomyces</taxon>
    </lineage>
</organism>
<feature type="binding site" description="axial binding residue" evidence="17">
    <location>
        <position position="463"/>
    </location>
    <ligand>
        <name>heme</name>
        <dbReference type="ChEBI" id="CHEBI:30413"/>
    </ligand>
    <ligandPart>
        <name>Fe</name>
        <dbReference type="ChEBI" id="CHEBI:18248"/>
    </ligandPart>
</feature>
<evidence type="ECO:0000256" key="2">
    <source>
        <dbReference type="ARBA" id="ARBA00004167"/>
    </source>
</evidence>
<dbReference type="CDD" id="cd11060">
    <property type="entry name" value="CYP57A1-like"/>
    <property type="match status" value="1"/>
</dbReference>
<dbReference type="eggNOG" id="KOG0157">
    <property type="taxonomic scope" value="Eukaryota"/>
</dbReference>
<dbReference type="RefSeq" id="XP_009228861.1">
    <property type="nucleotide sequence ID" value="XM_009230597.1"/>
</dbReference>
<feature type="transmembrane region" description="Helical" evidence="18">
    <location>
        <begin position="17"/>
        <end position="37"/>
    </location>
</feature>
<keyword evidence="9" id="KW-0560">Oxidoreductase</keyword>
<reference evidence="20" key="5">
    <citation type="submission" date="2018-04" db="UniProtKB">
        <authorList>
            <consortium name="EnsemblFungi"/>
        </authorList>
    </citation>
    <scope>IDENTIFICATION</scope>
    <source>
        <strain evidence="20">R3-111a-1</strain>
    </source>
</reference>
<evidence type="ECO:0000256" key="14">
    <source>
        <dbReference type="ARBA" id="ARBA00067672"/>
    </source>
</evidence>
<comment type="cofactor">
    <cofactor evidence="1 17">
        <name>heme</name>
        <dbReference type="ChEBI" id="CHEBI:30413"/>
    </cofactor>
</comment>
<evidence type="ECO:0000256" key="7">
    <source>
        <dbReference type="ARBA" id="ARBA00022723"/>
    </source>
</evidence>
<gene>
    <name evidence="20" type="primary">20353154</name>
    <name evidence="19" type="ORF">GGTG_12696</name>
</gene>
<dbReference type="PRINTS" id="PR00463">
    <property type="entry name" value="EP450I"/>
</dbReference>
<keyword evidence="12 19" id="KW-0503">Monooxygenase</keyword>
<keyword evidence="6 18" id="KW-0812">Transmembrane</keyword>
<dbReference type="EMBL" id="GL385403">
    <property type="protein sequence ID" value="EJT69813.1"/>
    <property type="molecule type" value="Genomic_DNA"/>
</dbReference>
<sequence>MLPELLHSSLRALQGPYLVPTALGAALLYVIASYAAAYRRLRHFDGPWLGRFSSLWMLSQIPKNQQGRVYEEVMRKYNPDGPFVRVGPNDLVTNSPDMLRRMGGARSAYKRSSWYRAVKFNPYGDSMLSLMDTAAHDRLKAKMAFAYGGKEVPGVEGLVDEQLAKLVDLIRRKYISDEKVVAGGAFKPMNLNDVISFFTLDTIGRLAYGQPFGYLDADKDFNNYMGIVKLSLYAIVAGCEVLPLQSVLLNPLFLKFFGPKSTDKEGMGRLMKVAEDVVTSRYGPDAKESQDMVGSFIRHGVTPEECEQEVLLQIPAGSDTSAAAIRTTIMMLCQSPFAYGRLLQEIDETVRANSLGEQQISLELAKTLPYLQAVIYEGIRLSPPFTGLLMKEVPAGGDTVEGKFVPAGTRVGVAIRSVMLRPDVFGPDSRTFRPERFLECDEAARAHMQQTVELVFGYGRWMCAGKPIAFMELNKAYFELFRRFDMQLVNTRDPGQEISNNIHFHENLLVKVTERQPRV</sequence>
<dbReference type="InterPro" id="IPR001128">
    <property type="entry name" value="Cyt_P450"/>
</dbReference>
<dbReference type="InterPro" id="IPR002401">
    <property type="entry name" value="Cyt_P450_E_grp-I"/>
</dbReference>
<evidence type="ECO:0000313" key="21">
    <source>
        <dbReference type="Proteomes" id="UP000006039"/>
    </source>
</evidence>
<dbReference type="PANTHER" id="PTHR24305:SF77">
    <property type="entry name" value="CYTOCHROME P450 MONOOXYGENASE"/>
    <property type="match status" value="1"/>
</dbReference>
<dbReference type="GeneID" id="20353154"/>
<comment type="pathway">
    <text evidence="3">Hormone biosynthesis.</text>
</comment>
<evidence type="ECO:0000256" key="3">
    <source>
        <dbReference type="ARBA" id="ARBA00004972"/>
    </source>
</evidence>
<dbReference type="Proteomes" id="UP000006039">
    <property type="component" value="Unassembled WGS sequence"/>
</dbReference>
<dbReference type="EnsemblFungi" id="EJT69813">
    <property type="protein sequence ID" value="EJT69813"/>
    <property type="gene ID" value="GGTG_12696"/>
</dbReference>
<evidence type="ECO:0000256" key="9">
    <source>
        <dbReference type="ARBA" id="ARBA00023002"/>
    </source>
</evidence>
<dbReference type="Gene3D" id="1.10.630.10">
    <property type="entry name" value="Cytochrome P450"/>
    <property type="match status" value="1"/>
</dbReference>
<evidence type="ECO:0000256" key="8">
    <source>
        <dbReference type="ARBA" id="ARBA00022989"/>
    </source>
</evidence>
<evidence type="ECO:0000256" key="16">
    <source>
        <dbReference type="ARBA" id="ARBA00079990"/>
    </source>
</evidence>
<evidence type="ECO:0000313" key="19">
    <source>
        <dbReference type="EMBL" id="EJT69813.1"/>
    </source>
</evidence>
<evidence type="ECO:0000256" key="1">
    <source>
        <dbReference type="ARBA" id="ARBA00001971"/>
    </source>
</evidence>
<evidence type="ECO:0000256" key="15">
    <source>
        <dbReference type="ARBA" id="ARBA00068222"/>
    </source>
</evidence>